<evidence type="ECO:0000256" key="7">
    <source>
        <dbReference type="ARBA" id="ARBA00022771"/>
    </source>
</evidence>
<evidence type="ECO:0000313" key="16">
    <source>
        <dbReference type="EMBL" id="OGG53622.1"/>
    </source>
</evidence>
<dbReference type="STRING" id="1798480.A2851_01910"/>
<dbReference type="Pfam" id="PF08275">
    <property type="entry name" value="DNAG_N"/>
    <property type="match status" value="1"/>
</dbReference>
<comment type="domain">
    <text evidence="12">Contains an N-terminal zinc-binding domain, a central core domain that contains the primase activity, and a C-terminal DnaB-binding domain.</text>
</comment>
<evidence type="ECO:0000256" key="12">
    <source>
        <dbReference type="HAMAP-Rule" id="MF_00974"/>
    </source>
</evidence>
<evidence type="ECO:0000256" key="1">
    <source>
        <dbReference type="ARBA" id="ARBA00022478"/>
    </source>
</evidence>
<evidence type="ECO:0000256" key="14">
    <source>
        <dbReference type="PIRSR" id="PIRSR002811-1"/>
    </source>
</evidence>
<organism evidence="16 17">
    <name type="scientific">Candidatus Kaiserbacteria bacterium RIFCSPHIGHO2_01_FULL_53_29</name>
    <dbReference type="NCBI Taxonomy" id="1798480"/>
    <lineage>
        <taxon>Bacteria</taxon>
        <taxon>Candidatus Kaiseribacteriota</taxon>
    </lineage>
</organism>
<dbReference type="Gene3D" id="3.90.980.10">
    <property type="entry name" value="DNA primase, catalytic core, N-terminal domain"/>
    <property type="match status" value="1"/>
</dbReference>
<evidence type="ECO:0000256" key="3">
    <source>
        <dbReference type="ARBA" id="ARBA00022679"/>
    </source>
</evidence>
<dbReference type="PANTHER" id="PTHR30313">
    <property type="entry name" value="DNA PRIMASE"/>
    <property type="match status" value="1"/>
</dbReference>
<dbReference type="InterPro" id="IPR006171">
    <property type="entry name" value="TOPRIM_dom"/>
</dbReference>
<dbReference type="InterPro" id="IPR006295">
    <property type="entry name" value="DNA_primase_DnaG"/>
</dbReference>
<comment type="similarity">
    <text evidence="12 13">Belongs to the DnaG primase family.</text>
</comment>
<dbReference type="InterPro" id="IPR030846">
    <property type="entry name" value="DnaG_bac"/>
</dbReference>
<comment type="cofactor">
    <cofactor evidence="12 13 14">
        <name>Zn(2+)</name>
        <dbReference type="ChEBI" id="CHEBI:29105"/>
    </cofactor>
    <text evidence="12 13 14">Binds 1 zinc ion per monomer.</text>
</comment>
<dbReference type="InterPro" id="IPR019475">
    <property type="entry name" value="DNA_primase_DnaB-bd"/>
</dbReference>
<dbReference type="GO" id="GO:0006269">
    <property type="term" value="P:DNA replication, synthesis of primer"/>
    <property type="evidence" value="ECO:0007669"/>
    <property type="project" value="UniProtKB-UniRule"/>
</dbReference>
<dbReference type="NCBIfam" id="TIGR01391">
    <property type="entry name" value="dnaG"/>
    <property type="match status" value="1"/>
</dbReference>
<dbReference type="Gene3D" id="3.90.580.10">
    <property type="entry name" value="Zinc finger, CHC2-type domain"/>
    <property type="match status" value="1"/>
</dbReference>
<evidence type="ECO:0000259" key="15">
    <source>
        <dbReference type="PROSITE" id="PS50880"/>
    </source>
</evidence>
<sequence length="586" mass="64282">MAGDTVQQIKDRLSIVDVVSQYVKLERAGASLRARCPFHAERTPSFHVSPDRGTYHCFGCNVGGDIFSFVEAIEGLDFKGALKVLAEKAGVELVYERGGKEKTDERARLFELMEVATIFYTSRLTDAAKKYLKERGMSDATVQEFRLGLAGDSWSEASEYLKAKKFTDKEILDAGLAKKNERGNLTDKFRNRIIFPIADSAGRVVGFSGRIFPVKPAATGQAAKTDGGFEPPKYMNSPETPLFHKSRILYGFDRAKQSIRKNNCAVLVEGQMDLLASHQAGWGNTVAVSGTAFTSEHAALIHRMTDNLVIALDADEAGIKAAGRAARAALQGGLNVKVAQLPTDLDPADLILKEGAEAWKKAIRNAKDIIAFLLDVLEEHMKAPDSFRRSVEQVVLPFLSDVQSPIAREQYLHEIAARLGVSEAAVAETLAKVPTASRVAMDDSVRDQDKAKPSFAQGFGRARQAFSILLWQQSLQKPSIDVAAYARELEEAVGAEAFASLTTLSESEREALRFSAERLYGKSAAPLREAKVLLHVILRELLAAELDEATYALKKAENLGNEEEVIRLMGVCKLLTTRIGQIHERV</sequence>
<evidence type="ECO:0000256" key="6">
    <source>
        <dbReference type="ARBA" id="ARBA00022723"/>
    </source>
</evidence>
<proteinExistence type="inferred from homology"/>
<dbReference type="InterPro" id="IPR050219">
    <property type="entry name" value="DnaG_primase"/>
</dbReference>
<dbReference type="InterPro" id="IPR034151">
    <property type="entry name" value="TOPRIM_DnaG_bac"/>
</dbReference>
<dbReference type="PROSITE" id="PS50880">
    <property type="entry name" value="TOPRIM"/>
    <property type="match status" value="1"/>
</dbReference>
<evidence type="ECO:0000256" key="10">
    <source>
        <dbReference type="ARBA" id="ARBA00023125"/>
    </source>
</evidence>
<evidence type="ECO:0000256" key="11">
    <source>
        <dbReference type="ARBA" id="ARBA00023163"/>
    </source>
</evidence>
<evidence type="ECO:0000256" key="13">
    <source>
        <dbReference type="PIRNR" id="PIRNR002811"/>
    </source>
</evidence>
<keyword evidence="6 12" id="KW-0479">Metal-binding</keyword>
<dbReference type="PIRSF" id="PIRSF002811">
    <property type="entry name" value="DnaG"/>
    <property type="match status" value="1"/>
</dbReference>
<name>A0A1F6CXR2_9BACT</name>
<accession>A0A1F6CXR2</accession>
<reference evidence="16 17" key="1">
    <citation type="journal article" date="2016" name="Nat. Commun.">
        <title>Thousands of microbial genomes shed light on interconnected biogeochemical processes in an aquifer system.</title>
        <authorList>
            <person name="Anantharaman K."/>
            <person name="Brown C.T."/>
            <person name="Hug L.A."/>
            <person name="Sharon I."/>
            <person name="Castelle C.J."/>
            <person name="Probst A.J."/>
            <person name="Thomas B.C."/>
            <person name="Singh A."/>
            <person name="Wilkins M.J."/>
            <person name="Karaoz U."/>
            <person name="Brodie E.L."/>
            <person name="Williams K.H."/>
            <person name="Hubbard S.S."/>
            <person name="Banfield J.F."/>
        </authorList>
    </citation>
    <scope>NUCLEOTIDE SEQUENCE [LARGE SCALE GENOMIC DNA]</scope>
</reference>
<evidence type="ECO:0000313" key="17">
    <source>
        <dbReference type="Proteomes" id="UP000176863"/>
    </source>
</evidence>
<evidence type="ECO:0000256" key="4">
    <source>
        <dbReference type="ARBA" id="ARBA00022695"/>
    </source>
</evidence>
<keyword evidence="4 12" id="KW-0548">Nucleotidyltransferase</keyword>
<gene>
    <name evidence="12" type="primary">dnaG</name>
    <name evidence="16" type="ORF">A2851_01910</name>
</gene>
<keyword evidence="2 12" id="KW-0639">Primosome</keyword>
<dbReference type="GO" id="GO:1990077">
    <property type="term" value="C:primosome complex"/>
    <property type="evidence" value="ECO:0007669"/>
    <property type="project" value="UniProtKB-KW"/>
</dbReference>
<keyword evidence="5 12" id="KW-0235">DNA replication</keyword>
<evidence type="ECO:0000256" key="9">
    <source>
        <dbReference type="ARBA" id="ARBA00022842"/>
    </source>
</evidence>
<dbReference type="Gene3D" id="3.40.1360.10">
    <property type="match status" value="1"/>
</dbReference>
<evidence type="ECO:0000256" key="8">
    <source>
        <dbReference type="ARBA" id="ARBA00022833"/>
    </source>
</evidence>
<dbReference type="SUPFAM" id="SSF57783">
    <property type="entry name" value="Zinc beta-ribbon"/>
    <property type="match status" value="1"/>
</dbReference>
<dbReference type="PANTHER" id="PTHR30313:SF2">
    <property type="entry name" value="DNA PRIMASE"/>
    <property type="match status" value="1"/>
</dbReference>
<dbReference type="Pfam" id="PF10410">
    <property type="entry name" value="DnaB_bind"/>
    <property type="match status" value="1"/>
</dbReference>
<keyword evidence="9" id="KW-0460">Magnesium</keyword>
<keyword evidence="11 12" id="KW-0804">Transcription</keyword>
<dbReference type="InterPro" id="IPR013264">
    <property type="entry name" value="DNAG_N"/>
</dbReference>
<dbReference type="SMART" id="SM00400">
    <property type="entry name" value="ZnF_CHCC"/>
    <property type="match status" value="1"/>
</dbReference>
<dbReference type="GO" id="GO:0005737">
    <property type="term" value="C:cytoplasm"/>
    <property type="evidence" value="ECO:0007669"/>
    <property type="project" value="TreeGrafter"/>
</dbReference>
<dbReference type="GO" id="GO:0000428">
    <property type="term" value="C:DNA-directed RNA polymerase complex"/>
    <property type="evidence" value="ECO:0007669"/>
    <property type="project" value="UniProtKB-KW"/>
</dbReference>
<comment type="caution">
    <text evidence="16">The sequence shown here is derived from an EMBL/GenBank/DDBJ whole genome shotgun (WGS) entry which is preliminary data.</text>
</comment>
<feature type="domain" description="Toprim" evidence="15">
    <location>
        <begin position="263"/>
        <end position="346"/>
    </location>
</feature>
<comment type="catalytic activity">
    <reaction evidence="12">
        <text>ssDNA + n NTP = ssDNA/pppN(pN)n-1 hybrid + (n-1) diphosphate.</text>
        <dbReference type="EC" id="2.7.7.101"/>
    </reaction>
</comment>
<dbReference type="SMART" id="SM00493">
    <property type="entry name" value="TOPRIM"/>
    <property type="match status" value="1"/>
</dbReference>
<dbReference type="GO" id="GO:0003899">
    <property type="term" value="F:DNA-directed RNA polymerase activity"/>
    <property type="evidence" value="ECO:0007669"/>
    <property type="project" value="UniProtKB-UniRule"/>
</dbReference>
<dbReference type="SUPFAM" id="SSF56731">
    <property type="entry name" value="DNA primase core"/>
    <property type="match status" value="1"/>
</dbReference>
<comment type="subunit">
    <text evidence="12">Monomer. Interacts with DnaB.</text>
</comment>
<dbReference type="GO" id="GO:0003677">
    <property type="term" value="F:DNA binding"/>
    <property type="evidence" value="ECO:0007669"/>
    <property type="project" value="UniProtKB-KW"/>
</dbReference>
<dbReference type="GO" id="GO:0008270">
    <property type="term" value="F:zinc ion binding"/>
    <property type="evidence" value="ECO:0007669"/>
    <property type="project" value="UniProtKB-UniRule"/>
</dbReference>
<keyword evidence="10 12" id="KW-0238">DNA-binding</keyword>
<dbReference type="Pfam" id="PF01807">
    <property type="entry name" value="Zn_ribbon_DnaG"/>
    <property type="match status" value="1"/>
</dbReference>
<dbReference type="InterPro" id="IPR002694">
    <property type="entry name" value="Znf_CHC2"/>
</dbReference>
<dbReference type="EMBL" id="MFKT01000009">
    <property type="protein sequence ID" value="OGG53622.1"/>
    <property type="molecule type" value="Genomic_DNA"/>
</dbReference>
<dbReference type="HAMAP" id="MF_00974">
    <property type="entry name" value="DNA_primase_DnaG"/>
    <property type="match status" value="1"/>
</dbReference>
<keyword evidence="8 12" id="KW-0862">Zinc</keyword>
<keyword evidence="1 12" id="KW-0240">DNA-directed RNA polymerase</keyword>
<dbReference type="CDD" id="cd03364">
    <property type="entry name" value="TOPRIM_DnaG_primases"/>
    <property type="match status" value="1"/>
</dbReference>
<keyword evidence="3 12" id="KW-0808">Transferase</keyword>
<dbReference type="FunFam" id="3.90.580.10:FF:000001">
    <property type="entry name" value="DNA primase"/>
    <property type="match status" value="1"/>
</dbReference>
<comment type="function">
    <text evidence="12 13">RNA polymerase that catalyzes the synthesis of short RNA molecules used as primers for DNA polymerase during DNA replication.</text>
</comment>
<evidence type="ECO:0000256" key="5">
    <source>
        <dbReference type="ARBA" id="ARBA00022705"/>
    </source>
</evidence>
<dbReference type="Proteomes" id="UP000176863">
    <property type="component" value="Unassembled WGS sequence"/>
</dbReference>
<dbReference type="Pfam" id="PF13155">
    <property type="entry name" value="Toprim_2"/>
    <property type="match status" value="1"/>
</dbReference>
<keyword evidence="7 12" id="KW-0863">Zinc-finger</keyword>
<dbReference type="AlphaFoldDB" id="A0A1F6CXR2"/>
<dbReference type="EC" id="2.7.7.101" evidence="12"/>
<protein>
    <recommendedName>
        <fullName evidence="12 13">DNA primase</fullName>
        <ecNumber evidence="12">2.7.7.101</ecNumber>
    </recommendedName>
</protein>
<feature type="zinc finger region" description="CHC2-type" evidence="12 14">
    <location>
        <begin position="36"/>
        <end position="60"/>
    </location>
</feature>
<evidence type="ECO:0000256" key="2">
    <source>
        <dbReference type="ARBA" id="ARBA00022515"/>
    </source>
</evidence>
<dbReference type="InterPro" id="IPR037068">
    <property type="entry name" value="DNA_primase_core_N_sf"/>
</dbReference>
<dbReference type="InterPro" id="IPR036977">
    <property type="entry name" value="DNA_primase_Znf_CHC2"/>
</dbReference>